<gene>
    <name evidence="1" type="ORF">MLD38_030067</name>
</gene>
<evidence type="ECO:0000313" key="2">
    <source>
        <dbReference type="Proteomes" id="UP001057402"/>
    </source>
</evidence>
<accession>A0ACB9MKP6</accession>
<dbReference type="Proteomes" id="UP001057402">
    <property type="component" value="Chromosome 9"/>
</dbReference>
<name>A0ACB9MKP6_9MYRT</name>
<sequence>MAANGDGGGGGVVVTRENGYPNGQGKGKFEVEGDWGYTQDGTVDLKGRPVLQSETGRWRACWFFVGYEVFERMAYYGISSNLVEFLRRKMSEGTVSSANNVTNWVGTVWMTPVLGAYIADAHLGRYWTFVGSSVIYLVGMLMLTTVVSVPGLTPPHCDTQHNEQGCRKPSSFQAGIFYFALYVIALGTGGTKPNISTMGADQFDDFEPVERTLKFSFFNWWMFSIFFGTLFSNTFLVYVQEKVGWKLGYGLPTLGLAISISVFLSGTKYYRHKVTIGSPCTRVAQVLVAAVRKWKATIPIDPKELYEPKLEEYAISKTFRIDHSNSLRFLDKAAVKNGCSSPWSLCTVTQVEETKQMMKMLPILAATFIPSMILAQTNTLFIKQGTTLDRQMGRHFKIPPACLTAFVTIFMLLSLVIYDRWFVSAIRRYTKNPRGITLLQRMGIGIFFQMIVMVVAYLAERKRLSVIHEKNITDQSKTVPLTIYILFPQFALAGIADTFVEVAKLEFFYDQAPERMKSLGTSYFTSSLGIGNFLSSFLLKAVSSITKRQRRKGWILDNLNASRLDYYYALLAILMFFNLLFYLYVSKSFVYNADPTSTPKPENGDLSKSFIHNADPTSTPKPENGDLSKSFIHNADPTSTPKSKNDDLHEPC</sequence>
<evidence type="ECO:0000313" key="1">
    <source>
        <dbReference type="EMBL" id="KAI4324593.1"/>
    </source>
</evidence>
<protein>
    <submittedName>
        <fullName evidence="1">Uncharacterized protein</fullName>
    </submittedName>
</protein>
<reference evidence="2" key="1">
    <citation type="journal article" date="2023" name="Front. Plant Sci.">
        <title>Chromosomal-level genome assembly of Melastoma candidum provides insights into trichome evolution.</title>
        <authorList>
            <person name="Zhong Y."/>
            <person name="Wu W."/>
            <person name="Sun C."/>
            <person name="Zou P."/>
            <person name="Liu Y."/>
            <person name="Dai S."/>
            <person name="Zhou R."/>
        </authorList>
    </citation>
    <scope>NUCLEOTIDE SEQUENCE [LARGE SCALE GENOMIC DNA]</scope>
</reference>
<organism evidence="1 2">
    <name type="scientific">Melastoma candidum</name>
    <dbReference type="NCBI Taxonomy" id="119954"/>
    <lineage>
        <taxon>Eukaryota</taxon>
        <taxon>Viridiplantae</taxon>
        <taxon>Streptophyta</taxon>
        <taxon>Embryophyta</taxon>
        <taxon>Tracheophyta</taxon>
        <taxon>Spermatophyta</taxon>
        <taxon>Magnoliopsida</taxon>
        <taxon>eudicotyledons</taxon>
        <taxon>Gunneridae</taxon>
        <taxon>Pentapetalae</taxon>
        <taxon>rosids</taxon>
        <taxon>malvids</taxon>
        <taxon>Myrtales</taxon>
        <taxon>Melastomataceae</taxon>
        <taxon>Melastomatoideae</taxon>
        <taxon>Melastomateae</taxon>
        <taxon>Melastoma</taxon>
    </lineage>
</organism>
<dbReference type="EMBL" id="CM042888">
    <property type="protein sequence ID" value="KAI4324593.1"/>
    <property type="molecule type" value="Genomic_DNA"/>
</dbReference>
<comment type="caution">
    <text evidence="1">The sequence shown here is derived from an EMBL/GenBank/DDBJ whole genome shotgun (WGS) entry which is preliminary data.</text>
</comment>
<proteinExistence type="predicted"/>
<keyword evidence="2" id="KW-1185">Reference proteome</keyword>